<keyword evidence="10" id="KW-1185">Reference proteome</keyword>
<protein>
    <recommendedName>
        <fullName evidence="3">nicotinate phosphoribosyltransferase</fullName>
        <ecNumber evidence="3">6.3.4.21</ecNumber>
    </recommendedName>
</protein>
<dbReference type="InterPro" id="IPR036068">
    <property type="entry name" value="Nicotinate_pribotase-like_C"/>
</dbReference>
<evidence type="ECO:0000259" key="8">
    <source>
        <dbReference type="Pfam" id="PF04095"/>
    </source>
</evidence>
<dbReference type="UniPathway" id="UPA00253">
    <property type="reaction ID" value="UER00457"/>
</dbReference>
<keyword evidence="4" id="KW-0597">Phosphoprotein</keyword>
<dbReference type="GO" id="GO:0004516">
    <property type="term" value="F:nicotinate phosphoribosyltransferase activity"/>
    <property type="evidence" value="ECO:0007669"/>
    <property type="project" value="UniProtKB-EC"/>
</dbReference>
<name>A0A0B6X0P9_9BACT</name>
<comment type="catalytic activity">
    <reaction evidence="7">
        <text>5-phospho-alpha-D-ribose 1-diphosphate + nicotinate + ATP + H2O = nicotinate beta-D-ribonucleotide + ADP + phosphate + diphosphate</text>
        <dbReference type="Rhea" id="RHEA:36163"/>
        <dbReference type="ChEBI" id="CHEBI:15377"/>
        <dbReference type="ChEBI" id="CHEBI:30616"/>
        <dbReference type="ChEBI" id="CHEBI:32544"/>
        <dbReference type="ChEBI" id="CHEBI:33019"/>
        <dbReference type="ChEBI" id="CHEBI:43474"/>
        <dbReference type="ChEBI" id="CHEBI:57502"/>
        <dbReference type="ChEBI" id="CHEBI:58017"/>
        <dbReference type="ChEBI" id="CHEBI:456216"/>
        <dbReference type="EC" id="6.3.4.21"/>
    </reaction>
</comment>
<evidence type="ECO:0000256" key="2">
    <source>
        <dbReference type="ARBA" id="ARBA00010897"/>
    </source>
</evidence>
<proteinExistence type="inferred from homology"/>
<evidence type="ECO:0000256" key="7">
    <source>
        <dbReference type="ARBA" id="ARBA00048668"/>
    </source>
</evidence>
<dbReference type="Proteomes" id="UP000031518">
    <property type="component" value="Unassembled WGS sequence"/>
</dbReference>
<dbReference type="InterPro" id="IPR041525">
    <property type="entry name" value="N/Namide_PRibTrfase"/>
</dbReference>
<comment type="similarity">
    <text evidence="2">Belongs to the NAPRTase family.</text>
</comment>
<dbReference type="Gene3D" id="3.20.20.70">
    <property type="entry name" value="Aldolase class I"/>
    <property type="match status" value="1"/>
</dbReference>
<dbReference type="PANTHER" id="PTHR11098">
    <property type="entry name" value="NICOTINATE PHOSPHORIBOSYLTRANSFERASE"/>
    <property type="match status" value="1"/>
</dbReference>
<dbReference type="RefSeq" id="WP_041978442.1">
    <property type="nucleotide sequence ID" value="NZ_CBXV010000008.1"/>
</dbReference>
<organism evidence="9 10">
    <name type="scientific">Pyrinomonas methylaliphatogenes</name>
    <dbReference type="NCBI Taxonomy" id="454194"/>
    <lineage>
        <taxon>Bacteria</taxon>
        <taxon>Pseudomonadati</taxon>
        <taxon>Acidobacteriota</taxon>
        <taxon>Blastocatellia</taxon>
        <taxon>Blastocatellales</taxon>
        <taxon>Pyrinomonadaceae</taxon>
        <taxon>Pyrinomonas</taxon>
    </lineage>
</organism>
<accession>A0A0B6X0P9</accession>
<dbReference type="SUPFAM" id="SSF54675">
    <property type="entry name" value="Nicotinate/Quinolinate PRTase N-terminal domain-like"/>
    <property type="match status" value="1"/>
</dbReference>
<dbReference type="AlphaFoldDB" id="A0A0B6X0P9"/>
<dbReference type="STRING" id="454194.PYK22_02974"/>
<feature type="domain" description="Nicotinate/nicotinamide phosphoribosyltransferase" evidence="8">
    <location>
        <begin position="152"/>
        <end position="363"/>
    </location>
</feature>
<dbReference type="GO" id="GO:0034355">
    <property type="term" value="P:NAD+ biosynthetic process via the salvage pathway"/>
    <property type="evidence" value="ECO:0007669"/>
    <property type="project" value="TreeGrafter"/>
</dbReference>
<comment type="pathway">
    <text evidence="1">Cofactor biosynthesis; NAD(+) biosynthesis; nicotinate D-ribonucleotide from nicotinate: step 1/1.</text>
</comment>
<dbReference type="EMBL" id="CBXV010000008">
    <property type="protein sequence ID" value="CDM66931.1"/>
    <property type="molecule type" value="Genomic_DNA"/>
</dbReference>
<dbReference type="PANTHER" id="PTHR11098:SF1">
    <property type="entry name" value="NICOTINATE PHOSPHORIBOSYLTRANSFERASE"/>
    <property type="match status" value="1"/>
</dbReference>
<dbReference type="InterPro" id="IPR007229">
    <property type="entry name" value="Nic_PRibTrfase-Fam"/>
</dbReference>
<dbReference type="GO" id="GO:0005829">
    <property type="term" value="C:cytosol"/>
    <property type="evidence" value="ECO:0007669"/>
    <property type="project" value="TreeGrafter"/>
</dbReference>
<keyword evidence="9" id="KW-0808">Transferase</keyword>
<keyword evidence="5 9" id="KW-0436">Ligase</keyword>
<dbReference type="PIRSF" id="PIRSF000484">
    <property type="entry name" value="NAPRT"/>
    <property type="match status" value="1"/>
</dbReference>
<reference evidence="9 10" key="1">
    <citation type="submission" date="2013-12" db="EMBL/GenBank/DDBJ databases">
        <authorList>
            <person name="Stott M."/>
        </authorList>
    </citation>
    <scope>NUCLEOTIDE SEQUENCE [LARGE SCALE GENOMIC DNA]</scope>
    <source>
        <strain evidence="9 10">K22</strain>
    </source>
</reference>
<dbReference type="Gene3D" id="3.20.140.10">
    <property type="entry name" value="nicotinate phosphoribosyltransferase"/>
    <property type="match status" value="2"/>
</dbReference>
<evidence type="ECO:0000256" key="4">
    <source>
        <dbReference type="ARBA" id="ARBA00022553"/>
    </source>
</evidence>
<dbReference type="InterPro" id="IPR013785">
    <property type="entry name" value="Aldolase_TIM"/>
</dbReference>
<evidence type="ECO:0000313" key="9">
    <source>
        <dbReference type="EMBL" id="CDM66931.1"/>
    </source>
</evidence>
<keyword evidence="9" id="KW-0328">Glycosyltransferase</keyword>
<dbReference type="Pfam" id="PF04095">
    <property type="entry name" value="NAPRTase"/>
    <property type="match status" value="1"/>
</dbReference>
<reference evidence="9 10" key="2">
    <citation type="submission" date="2015-01" db="EMBL/GenBank/DDBJ databases">
        <title>Complete genome sequence of Pyrinomonas methylaliphatogenes type strain K22T.</title>
        <authorList>
            <person name="Lee K.C.Y."/>
            <person name="Power J.F."/>
            <person name="Dunfield P.F."/>
            <person name="Morgan X.C."/>
            <person name="Huttenhower C."/>
            <person name="Stott M.B."/>
        </authorList>
    </citation>
    <scope>NUCLEOTIDE SEQUENCE [LARGE SCALE GENOMIC DNA]</scope>
    <source>
        <strain evidence="9 10">K22</strain>
    </source>
</reference>
<dbReference type="EC" id="6.3.4.21" evidence="3"/>
<dbReference type="SUPFAM" id="SSF51690">
    <property type="entry name" value="Nicotinate/Quinolinate PRTase C-terminal domain-like"/>
    <property type="match status" value="1"/>
</dbReference>
<evidence type="ECO:0000256" key="5">
    <source>
        <dbReference type="ARBA" id="ARBA00022598"/>
    </source>
</evidence>
<dbReference type="GO" id="GO:0016757">
    <property type="term" value="F:glycosyltransferase activity"/>
    <property type="evidence" value="ECO:0007669"/>
    <property type="project" value="UniProtKB-KW"/>
</dbReference>
<keyword evidence="6" id="KW-0662">Pyridine nucleotide biosynthesis</keyword>
<sequence>MGTLNFDRYHATMGSAAYKEAARLREKPLSEAEATFYVTQRKLPFAPCLGHERLVRLLVDSHLDRPRLRFIAQDRGGLELFAKAVEDMHFVGRVRAVPPGTIVFANEPFADITGPFALTQAQEIKFEHAFDLPMTIASTAMRFRMAAGDRWLSDFSLRRNGDIERAVEVAAYAYIGGFNDTSNMEAAYRLDIPAVGTEAHYWQQAYIEYLRDPEIDPRTGRPKHFEQVAFERWLDANPQGTILLLDTINVYMGAVHAAMAATSSEARRRAFKGFRIDSGDHARLGKWCLRFFEANGLHGLMPILTGDLDVERVRQIVREFPEAAGFGIGTKLSAEVPHVAGVIFKQCLIEGRPTLKASNTPEKSTLPGKLQLFRGSDAEGNYVGDCIGLDDEEVEIPGAVRVERLLRPFWESGRYEPIPSITKLKAFVEEQRHRFRDIERYPVMLSDRLRRLRDELTAEMLRDESGWQSVLRLPAELADEMMKGYDNNADEIW</sequence>
<gene>
    <name evidence="9" type="ORF">PYK22_02974</name>
</gene>
<evidence type="ECO:0000256" key="3">
    <source>
        <dbReference type="ARBA" id="ARBA00013236"/>
    </source>
</evidence>
<evidence type="ECO:0000256" key="6">
    <source>
        <dbReference type="ARBA" id="ARBA00022642"/>
    </source>
</evidence>
<evidence type="ECO:0000256" key="1">
    <source>
        <dbReference type="ARBA" id="ARBA00004952"/>
    </source>
</evidence>
<dbReference type="OrthoDB" id="9770610at2"/>
<evidence type="ECO:0000313" key="10">
    <source>
        <dbReference type="Proteomes" id="UP000031518"/>
    </source>
</evidence>